<proteinExistence type="predicted"/>
<name>A0A9X8RDX9_9BACI</name>
<dbReference type="AlphaFoldDB" id="A0A9X8RDX9"/>
<dbReference type="RefSeq" id="WP_076372007.1">
    <property type="nucleotide sequence ID" value="NZ_FTMX01000010.1"/>
</dbReference>
<organism evidence="1 2">
    <name type="scientific">Peribacillus simplex</name>
    <dbReference type="NCBI Taxonomy" id="1478"/>
    <lineage>
        <taxon>Bacteria</taxon>
        <taxon>Bacillati</taxon>
        <taxon>Bacillota</taxon>
        <taxon>Bacilli</taxon>
        <taxon>Bacillales</taxon>
        <taxon>Bacillaceae</taxon>
        <taxon>Peribacillus</taxon>
    </lineage>
</organism>
<sequence>MNKQELIKLIESIETPEEKVESFFRDYRDYRIDSRRIAMKHLVSTWGHLPLLKITKHMYQ</sequence>
<reference evidence="1 2" key="1">
    <citation type="submission" date="2017-01" db="EMBL/GenBank/DDBJ databases">
        <authorList>
            <person name="Varghese N."/>
            <person name="Submissions S."/>
        </authorList>
    </citation>
    <scope>NUCLEOTIDE SEQUENCE [LARGE SCALE GENOMIC DNA]</scope>
    <source>
        <strain evidence="1 2">RUG2-6</strain>
    </source>
</reference>
<evidence type="ECO:0000313" key="1">
    <source>
        <dbReference type="EMBL" id="SIS04217.1"/>
    </source>
</evidence>
<accession>A0A9X8RDX9</accession>
<protein>
    <submittedName>
        <fullName evidence="1">Uncharacterized protein</fullName>
    </submittedName>
</protein>
<comment type="caution">
    <text evidence="1">The sequence shown here is derived from an EMBL/GenBank/DDBJ whole genome shotgun (WGS) entry which is preliminary data.</text>
</comment>
<evidence type="ECO:0000313" key="2">
    <source>
        <dbReference type="Proteomes" id="UP000185829"/>
    </source>
</evidence>
<dbReference type="Proteomes" id="UP000185829">
    <property type="component" value="Unassembled WGS sequence"/>
</dbReference>
<gene>
    <name evidence="1" type="ORF">SAMN05878482_11079</name>
</gene>
<dbReference type="EMBL" id="FTMX01000010">
    <property type="protein sequence ID" value="SIS04217.1"/>
    <property type="molecule type" value="Genomic_DNA"/>
</dbReference>